<evidence type="ECO:0000313" key="4">
    <source>
        <dbReference type="EMBL" id="OOR99060.1"/>
    </source>
</evidence>
<dbReference type="Proteomes" id="UP000190867">
    <property type="component" value="Unassembled WGS sequence"/>
</dbReference>
<protein>
    <recommendedName>
        <fullName evidence="6">Chorismate lyase</fullName>
    </recommendedName>
</protein>
<comment type="caution">
    <text evidence="4">The sequence shown here is derived from an EMBL/GenBank/DDBJ whole genome shotgun (WGS) entry which is preliminary data.</text>
</comment>
<keyword evidence="5" id="KW-1185">Reference proteome</keyword>
<dbReference type="STRING" id="734.B0187_06460"/>
<dbReference type="OrthoDB" id="9789493at2"/>
<dbReference type="EMBL" id="MUYA01000008">
    <property type="protein sequence ID" value="OOR99060.1"/>
    <property type="molecule type" value="Genomic_DNA"/>
</dbReference>
<keyword evidence="3" id="KW-0456">Lyase</keyword>
<dbReference type="GO" id="GO:0008813">
    <property type="term" value="F:chorismate lyase activity"/>
    <property type="evidence" value="ECO:0007669"/>
    <property type="project" value="InterPro"/>
</dbReference>
<gene>
    <name evidence="4" type="ORF">B0187_06460</name>
</gene>
<dbReference type="Gene3D" id="3.40.1410.10">
    <property type="entry name" value="Chorismate lyase-like"/>
    <property type="match status" value="1"/>
</dbReference>
<keyword evidence="1" id="KW-0963">Cytoplasm</keyword>
<evidence type="ECO:0008006" key="6">
    <source>
        <dbReference type="Google" id="ProtNLM"/>
    </source>
</evidence>
<evidence type="ECO:0000256" key="1">
    <source>
        <dbReference type="ARBA" id="ARBA00022490"/>
    </source>
</evidence>
<evidence type="ECO:0000313" key="5">
    <source>
        <dbReference type="Proteomes" id="UP000190867"/>
    </source>
</evidence>
<accession>A0A1T0ARQ6</accession>
<name>A0A1T0ARQ6_9PAST</name>
<dbReference type="PANTHER" id="PTHR38683">
    <property type="entry name" value="CHORISMATE PYRUVATE-LYASE"/>
    <property type="match status" value="1"/>
</dbReference>
<dbReference type="SUPFAM" id="SSF64288">
    <property type="entry name" value="Chorismate lyase-like"/>
    <property type="match status" value="1"/>
</dbReference>
<evidence type="ECO:0000256" key="3">
    <source>
        <dbReference type="ARBA" id="ARBA00023239"/>
    </source>
</evidence>
<keyword evidence="2" id="KW-0831">Ubiquinone biosynthesis</keyword>
<dbReference type="PANTHER" id="PTHR38683:SF1">
    <property type="entry name" value="CHORISMATE PYRUVATE-LYASE"/>
    <property type="match status" value="1"/>
</dbReference>
<evidence type="ECO:0000256" key="2">
    <source>
        <dbReference type="ARBA" id="ARBA00022688"/>
    </source>
</evidence>
<reference evidence="4 5" key="1">
    <citation type="submission" date="2017-02" db="EMBL/GenBank/DDBJ databases">
        <title>Draft genome sequence of Haemophilus paracuniculus CCUG 43573 type strain.</title>
        <authorList>
            <person name="Engstrom-Jakobsson H."/>
            <person name="Salva-Serra F."/>
            <person name="Thorell K."/>
            <person name="Gonzales-Siles L."/>
            <person name="Karlsson R."/>
            <person name="Boulund F."/>
            <person name="Engstrand L."/>
            <person name="Kristiansson E."/>
            <person name="Moore E."/>
        </authorList>
    </citation>
    <scope>NUCLEOTIDE SEQUENCE [LARGE SCALE GENOMIC DNA]</scope>
    <source>
        <strain evidence="4 5">CCUG 43573</strain>
    </source>
</reference>
<dbReference type="Pfam" id="PF04345">
    <property type="entry name" value="Chor_lyase"/>
    <property type="match status" value="1"/>
</dbReference>
<dbReference type="GO" id="GO:0005829">
    <property type="term" value="C:cytosol"/>
    <property type="evidence" value="ECO:0007669"/>
    <property type="project" value="TreeGrafter"/>
</dbReference>
<proteinExistence type="predicted"/>
<dbReference type="AlphaFoldDB" id="A0A1T0ARQ6"/>
<organism evidence="4 5">
    <name type="scientific">Haemophilus paracuniculus</name>
    <dbReference type="NCBI Taxonomy" id="734"/>
    <lineage>
        <taxon>Bacteria</taxon>
        <taxon>Pseudomonadati</taxon>
        <taxon>Pseudomonadota</taxon>
        <taxon>Gammaproteobacteria</taxon>
        <taxon>Pasteurellales</taxon>
        <taxon>Pasteurellaceae</taxon>
        <taxon>Haemophilus</taxon>
    </lineage>
</organism>
<dbReference type="InterPro" id="IPR007440">
    <property type="entry name" value="Chorismate--pyruvate_lyase"/>
</dbReference>
<dbReference type="GO" id="GO:0006744">
    <property type="term" value="P:ubiquinone biosynthetic process"/>
    <property type="evidence" value="ECO:0007669"/>
    <property type="project" value="UniProtKB-KW"/>
</dbReference>
<dbReference type="InterPro" id="IPR028978">
    <property type="entry name" value="Chorismate_lyase_/UTRA_dom_sf"/>
</dbReference>
<sequence length="162" mass="18861">MIKLTDLDRFRAILQAPQNAHLNLPTNIAEWVDHQGSLTQKLLQVCGDLKVKISREEWVEISENPTACWLREVVLQCGNQNWVFAQTWIPKPTVENVAQSVLTLGDQPIGLWLFAQNPQRVDFQYGQDAETGLFYRHSHYLLHNYPLEIRELFLPDFTFKKD</sequence>